<dbReference type="InterPro" id="IPR024741">
    <property type="entry name" value="Condensin2_G2"/>
</dbReference>
<feature type="compositionally biased region" description="Basic and acidic residues" evidence="1">
    <location>
        <begin position="587"/>
        <end position="596"/>
    </location>
</feature>
<proteinExistence type="predicted"/>
<dbReference type="GO" id="GO:0005634">
    <property type="term" value="C:nucleus"/>
    <property type="evidence" value="ECO:0007669"/>
    <property type="project" value="InterPro"/>
</dbReference>
<evidence type="ECO:0000313" key="3">
    <source>
        <dbReference type="Proteomes" id="UP001461498"/>
    </source>
</evidence>
<keyword evidence="3" id="KW-1185">Reference proteome</keyword>
<dbReference type="Proteomes" id="UP001461498">
    <property type="component" value="Unassembled WGS sequence"/>
</dbReference>
<feature type="region of interest" description="Disordered" evidence="1">
    <location>
        <begin position="587"/>
        <end position="647"/>
    </location>
</feature>
<dbReference type="Pfam" id="PF12422">
    <property type="entry name" value="Condensin2nSMC"/>
    <property type="match status" value="1"/>
</dbReference>
<evidence type="ECO:0000256" key="1">
    <source>
        <dbReference type="SAM" id="MobiDB-lite"/>
    </source>
</evidence>
<reference evidence="2 3" key="1">
    <citation type="submission" date="2022-12" db="EMBL/GenBank/DDBJ databases">
        <title>Chromosome-level genome assembly of true bugs.</title>
        <authorList>
            <person name="Ma L."/>
            <person name="Li H."/>
        </authorList>
    </citation>
    <scope>NUCLEOTIDE SEQUENCE [LARGE SCALE GENOMIC DNA]</scope>
    <source>
        <strain evidence="2">Lab_2022b</strain>
    </source>
</reference>
<dbReference type="GO" id="GO:0000796">
    <property type="term" value="C:condensin complex"/>
    <property type="evidence" value="ECO:0007669"/>
    <property type="project" value="TreeGrafter"/>
</dbReference>
<dbReference type="PANTHER" id="PTHR16199:SF4">
    <property type="entry name" value="CONDENSIN-2 COMPLEX SUBUNIT G2"/>
    <property type="match status" value="1"/>
</dbReference>
<sequence length="1220" mass="139983">MEVSQQKSPTSKCKSLVLNDEAAKILLEAVDLPEKMRNLLEKNVDMDAHECSDVKDMLKELLDFLKETTKSILETSDEDDKEKSLKIIKSIVSLLKLLVEKKVYSETLIFETLINALSYILTFKEFDFSTQNQVSQLCEKYLEIVGYGTNEYVDMAVCTLNFLLEFTLGKIEGKSVSNADIKRVWNMKAFITILKMNNPLTEKTQNLLLESVTSLTYLQSREGRLHIASIFSKELSLVKSIHTTIKNKLPELNKKQAGLYGDVYFNAWNMAKADVEKEIERCIQDLMELCFTLNRTGLEMGKAGSRVFEILSSLHSLRRLHKFSNTITELYTPFIWRYLKSDLPLERCNAAKIFLDVFPLEKPKGGIVINSQYREKQLNEMRDLLLDECHYVRIIAIKGFCYHLTYSLDCLTVSDVKELLGIITQKLANDASSYQVRVAVFDGLAFMLNEPRSAKLMLTFLPHMYLHIHDVHEKVRAAFVRILLKVRESSEELTMNYFNIVPLKHLTARLVEDHDMVGHLLAKLLMSDIYTPGQTVDVTMRRIRKLIKVHPLALKKLFKYSEQILTVKDAYSLIITIIGSLRKELKNRVEERDNPENRSSAQRSSTVSRKKSKKVLGDISNSYTSSSKEGESENVGSNSDQEEEETGLIGDRQTVASLISSAATLYAKFSDQIIANDEYCSNVEDLSIAFIPQFLLHFKNTVVYYAVINYASLIPINKLAPVSTVAGACMSELKEVSEETPVDVLQCLTHSLCAWNRGHEIIELAMEWLNYAFRSQDLSYSAVPIDKRTRRTGRVRFKPEVGKPLLALKLLDVTLDDIWNEKRLLNKSYTTLLEFYKFLSRIEILLEKRFSRNCPFDEVSDELLHGCYKRYLLLPYQLHRADEDKKSENNTVSTAEPIKAYQDLTRHLEWASKHLIGNIPVKDEDSEIEEKPLVIKCIIELLQTAYIIIDLNLVNQVFAKNISLFVLNILDTVWNAYFIEGSIEIIKALSKYAEAFTMKDEWNLYKTVLPALLSKVLETFALVKFTKDNKLTYFQHFEQIKSSLFTCLIKIQNYFGKDSKQFKEVYNFYVFSCVEMVANEINEGNCVMGQFKLDDHPLMVSVIMKYLVNKRSLSPYLLSSLNEQITINKDEGIHLLACLLLLHTLAFGPKHIINADEFSVCLQNAYTNLNYFNDSNKTNINRSENTTFTLDSEGIDIFQEGNKYIDGICKRVHCARPITE</sequence>
<dbReference type="InterPro" id="IPR011989">
    <property type="entry name" value="ARM-like"/>
</dbReference>
<accession>A0AAW1DMF2</accession>
<organism evidence="2 3">
    <name type="scientific">Rhynocoris fuscipes</name>
    <dbReference type="NCBI Taxonomy" id="488301"/>
    <lineage>
        <taxon>Eukaryota</taxon>
        <taxon>Metazoa</taxon>
        <taxon>Ecdysozoa</taxon>
        <taxon>Arthropoda</taxon>
        <taxon>Hexapoda</taxon>
        <taxon>Insecta</taxon>
        <taxon>Pterygota</taxon>
        <taxon>Neoptera</taxon>
        <taxon>Paraneoptera</taxon>
        <taxon>Hemiptera</taxon>
        <taxon>Heteroptera</taxon>
        <taxon>Panheteroptera</taxon>
        <taxon>Cimicomorpha</taxon>
        <taxon>Reduviidae</taxon>
        <taxon>Harpactorinae</taxon>
        <taxon>Harpactorini</taxon>
        <taxon>Rhynocoris</taxon>
    </lineage>
</organism>
<dbReference type="InterPro" id="IPR016024">
    <property type="entry name" value="ARM-type_fold"/>
</dbReference>
<name>A0AAW1DMF2_9HEMI</name>
<protein>
    <submittedName>
        <fullName evidence="2">Uncharacterized protein</fullName>
    </submittedName>
</protein>
<dbReference type="EMBL" id="JAPXFL010000003">
    <property type="protein sequence ID" value="KAK9509505.1"/>
    <property type="molecule type" value="Genomic_DNA"/>
</dbReference>
<dbReference type="SUPFAM" id="SSF48371">
    <property type="entry name" value="ARM repeat"/>
    <property type="match status" value="2"/>
</dbReference>
<comment type="caution">
    <text evidence="2">The sequence shown here is derived from an EMBL/GenBank/DDBJ whole genome shotgun (WGS) entry which is preliminary data.</text>
</comment>
<evidence type="ECO:0000313" key="2">
    <source>
        <dbReference type="EMBL" id="KAK9509505.1"/>
    </source>
</evidence>
<dbReference type="GO" id="GO:0000070">
    <property type="term" value="P:mitotic sister chromatid segregation"/>
    <property type="evidence" value="ECO:0007669"/>
    <property type="project" value="TreeGrafter"/>
</dbReference>
<dbReference type="PANTHER" id="PTHR16199">
    <property type="entry name" value="CONDENSIN-2 COMPLEX SUBUNIT G2"/>
    <property type="match status" value="1"/>
</dbReference>
<gene>
    <name evidence="2" type="ORF">O3M35_006810</name>
</gene>
<dbReference type="Gene3D" id="1.25.10.10">
    <property type="entry name" value="Leucine-rich Repeat Variant"/>
    <property type="match status" value="1"/>
</dbReference>
<dbReference type="AlphaFoldDB" id="A0AAW1DMF2"/>